<dbReference type="Proteomes" id="UP000006431">
    <property type="component" value="Unassembled WGS sequence"/>
</dbReference>
<evidence type="ECO:0000313" key="1">
    <source>
        <dbReference type="EMBL" id="EHP28724.1"/>
    </source>
</evidence>
<accession>B6BLR4</accession>
<name>B6BLR4_SULGG</name>
<evidence type="ECO:0008006" key="3">
    <source>
        <dbReference type="Google" id="ProtNLM"/>
    </source>
</evidence>
<sequence>MLVYIYDREDEEFDDYEHEESTNDYEYDCNYEEESYDYSDCNDISYLD</sequence>
<proteinExistence type="predicted"/>
<evidence type="ECO:0000313" key="2">
    <source>
        <dbReference type="Proteomes" id="UP000006431"/>
    </source>
</evidence>
<dbReference type="EMBL" id="AFRZ01000001">
    <property type="protein sequence ID" value="EHP28724.1"/>
    <property type="molecule type" value="Genomic_DNA"/>
</dbReference>
<accession>H1FSY8</accession>
<protein>
    <recommendedName>
        <fullName evidence="3">Highly acidic protein</fullName>
    </recommendedName>
</protein>
<dbReference type="HOGENOM" id="CLU_3158600_0_0_7"/>
<gene>
    <name evidence="1" type="ORF">SMGD1_0197</name>
</gene>
<dbReference type="PATRIC" id="fig|929558.5.peg.199"/>
<dbReference type="AlphaFoldDB" id="B6BLR4"/>
<comment type="caution">
    <text evidence="1">The sequence shown here is derived from an EMBL/GenBank/DDBJ whole genome shotgun (WGS) entry which is preliminary data.</text>
</comment>
<dbReference type="STRING" id="929558.SMGD1_0197"/>
<keyword evidence="2" id="KW-1185">Reference proteome</keyword>
<reference evidence="1 2" key="1">
    <citation type="journal article" date="2012" name="Proc. Natl. Acad. Sci. U.S.A.">
        <title>Genome and physiology of a model Epsilonproteobacterium responsible for sulfide detoxification in marine oxygen depletion zones.</title>
        <authorList>
            <person name="Grote J."/>
            <person name="Schott T."/>
            <person name="Bruckner C.G."/>
            <person name="Glockner F.O."/>
            <person name="Jost G."/>
            <person name="Teeling H."/>
            <person name="Labrenz M."/>
            <person name="Jurgens K."/>
        </authorList>
    </citation>
    <scope>NUCLEOTIDE SEQUENCE [LARGE SCALE GENOMIC DNA]</scope>
    <source>
        <strain evidence="1 2">GD1</strain>
    </source>
</reference>
<organism evidence="1 2">
    <name type="scientific">Sulfurimonas gotlandica (strain DSM 19862 / JCM 16533 / GD1)</name>
    <dbReference type="NCBI Taxonomy" id="929558"/>
    <lineage>
        <taxon>Bacteria</taxon>
        <taxon>Pseudomonadati</taxon>
        <taxon>Campylobacterota</taxon>
        <taxon>Epsilonproteobacteria</taxon>
        <taxon>Campylobacterales</taxon>
        <taxon>Sulfurimonadaceae</taxon>
        <taxon>Sulfurimonas</taxon>
    </lineage>
</organism>
<dbReference type="RefSeq" id="WP_008338633.1">
    <property type="nucleotide sequence ID" value="NZ_AFRZ01000001.1"/>
</dbReference>